<feature type="compositionally biased region" description="Basic and acidic residues" evidence="1">
    <location>
        <begin position="23"/>
        <end position="35"/>
    </location>
</feature>
<feature type="compositionally biased region" description="Polar residues" evidence="1">
    <location>
        <begin position="37"/>
        <end position="66"/>
    </location>
</feature>
<dbReference type="EMBL" id="CABDUW010000421">
    <property type="protein sequence ID" value="VTJ68282.1"/>
    <property type="molecule type" value="Genomic_DNA"/>
</dbReference>
<feature type="chain" id="PRO_5022688796" evidence="2">
    <location>
        <begin position="18"/>
        <end position="172"/>
    </location>
</feature>
<sequence>MWTFLVGLGSSFCHVTGFSGTRLSDHDENTHREGQGTRAQLQEASHTGLSSPLATTLKHTGTQRSQAGGLRRAAVPKEGNTSCGAHLLRGPGHLPKGLGPQGLVKDHSAPSCSWPCTHPPGLESHLDIAQAHHPHLLCAKGRALPLTSAPPSLPGLAQGRAVKWGRGKAAVG</sequence>
<proteinExistence type="predicted"/>
<evidence type="ECO:0000313" key="4">
    <source>
        <dbReference type="Proteomes" id="UP000335636"/>
    </source>
</evidence>
<keyword evidence="2" id="KW-0732">Signal</keyword>
<gene>
    <name evidence="3" type="ORF">MONAX_5E043253</name>
</gene>
<evidence type="ECO:0000256" key="1">
    <source>
        <dbReference type="SAM" id="MobiDB-lite"/>
    </source>
</evidence>
<name>A0A5E4BI19_MARMO</name>
<accession>A0A5E4BI19</accession>
<dbReference type="AlphaFoldDB" id="A0A5E4BI19"/>
<organism evidence="3 4">
    <name type="scientific">Marmota monax</name>
    <name type="common">Woodchuck</name>
    <dbReference type="NCBI Taxonomy" id="9995"/>
    <lineage>
        <taxon>Eukaryota</taxon>
        <taxon>Metazoa</taxon>
        <taxon>Chordata</taxon>
        <taxon>Craniata</taxon>
        <taxon>Vertebrata</taxon>
        <taxon>Euteleostomi</taxon>
        <taxon>Mammalia</taxon>
        <taxon>Eutheria</taxon>
        <taxon>Euarchontoglires</taxon>
        <taxon>Glires</taxon>
        <taxon>Rodentia</taxon>
        <taxon>Sciuromorpha</taxon>
        <taxon>Sciuridae</taxon>
        <taxon>Xerinae</taxon>
        <taxon>Marmotini</taxon>
        <taxon>Marmota</taxon>
    </lineage>
</organism>
<evidence type="ECO:0000313" key="3">
    <source>
        <dbReference type="EMBL" id="VTJ68282.1"/>
    </source>
</evidence>
<reference evidence="3" key="1">
    <citation type="submission" date="2019-04" db="EMBL/GenBank/DDBJ databases">
        <authorList>
            <person name="Alioto T."/>
            <person name="Alioto T."/>
        </authorList>
    </citation>
    <scope>NUCLEOTIDE SEQUENCE [LARGE SCALE GENOMIC DNA]</scope>
</reference>
<feature type="signal peptide" evidence="2">
    <location>
        <begin position="1"/>
        <end position="17"/>
    </location>
</feature>
<evidence type="ECO:0000256" key="2">
    <source>
        <dbReference type="SAM" id="SignalP"/>
    </source>
</evidence>
<feature type="region of interest" description="Disordered" evidence="1">
    <location>
        <begin position="23"/>
        <end position="109"/>
    </location>
</feature>
<comment type="caution">
    <text evidence="3">The sequence shown here is derived from an EMBL/GenBank/DDBJ whole genome shotgun (WGS) entry which is preliminary data.</text>
</comment>
<protein>
    <submittedName>
        <fullName evidence="3">Uncharacterized protein</fullName>
    </submittedName>
</protein>
<keyword evidence="4" id="KW-1185">Reference proteome</keyword>
<dbReference type="Proteomes" id="UP000335636">
    <property type="component" value="Unassembled WGS sequence"/>
</dbReference>